<dbReference type="Pfam" id="PF00300">
    <property type="entry name" value="His_Phos_1"/>
    <property type="match status" value="2"/>
</dbReference>
<comment type="caution">
    <text evidence="5">The sequence shown here is derived from an EMBL/GenBank/DDBJ whole genome shotgun (WGS) entry which is preliminary data.</text>
</comment>
<dbReference type="RefSeq" id="WP_086319921.1">
    <property type="nucleotide sequence ID" value="NZ_NASK01000061.1"/>
</dbReference>
<feature type="binding site" evidence="3">
    <location>
        <begin position="125"/>
        <end position="128"/>
    </location>
    <ligand>
        <name>substrate</name>
    </ligand>
</feature>
<feature type="chain" id="PRO_5012986821" evidence="4">
    <location>
        <begin position="24"/>
        <end position="272"/>
    </location>
</feature>
<evidence type="ECO:0000256" key="1">
    <source>
        <dbReference type="ARBA" id="ARBA00022801"/>
    </source>
</evidence>
<feature type="signal peptide" evidence="4">
    <location>
        <begin position="1"/>
        <end position="23"/>
    </location>
</feature>
<evidence type="ECO:0000313" key="5">
    <source>
        <dbReference type="EMBL" id="OTQ53389.1"/>
    </source>
</evidence>
<keyword evidence="4" id="KW-0732">Signal</keyword>
<dbReference type="PANTHER" id="PTHR46517">
    <property type="entry name" value="FRUCTOSE-2,6-BISPHOSPHATASE TIGAR"/>
    <property type="match status" value="1"/>
</dbReference>
<evidence type="ECO:0000256" key="2">
    <source>
        <dbReference type="PIRSR" id="PIRSR613078-1"/>
    </source>
</evidence>
<dbReference type="GO" id="GO:0043456">
    <property type="term" value="P:regulation of pentose-phosphate shunt"/>
    <property type="evidence" value="ECO:0007669"/>
    <property type="project" value="TreeGrafter"/>
</dbReference>
<organism evidence="5 6">
    <name type="scientific">Gilliamella apis</name>
    <dbReference type="NCBI Taxonomy" id="1970738"/>
    <lineage>
        <taxon>Bacteria</taxon>
        <taxon>Pseudomonadati</taxon>
        <taxon>Pseudomonadota</taxon>
        <taxon>Gammaproteobacteria</taxon>
        <taxon>Orbales</taxon>
        <taxon>Orbaceae</taxon>
        <taxon>Gilliamella</taxon>
    </lineage>
</organism>
<dbReference type="EMBL" id="NASK01000061">
    <property type="protein sequence ID" value="OTQ53389.1"/>
    <property type="molecule type" value="Genomic_DNA"/>
</dbReference>
<dbReference type="CDD" id="cd07067">
    <property type="entry name" value="HP_PGM_like"/>
    <property type="match status" value="1"/>
</dbReference>
<dbReference type="SUPFAM" id="SSF53254">
    <property type="entry name" value="Phosphoglycerate mutase-like"/>
    <property type="match status" value="1"/>
</dbReference>
<feature type="binding site" evidence="3">
    <location>
        <begin position="46"/>
        <end position="53"/>
    </location>
    <ligand>
        <name>substrate</name>
    </ligand>
</feature>
<reference evidence="5 6" key="1">
    <citation type="submission" date="2017-03" db="EMBL/GenBank/DDBJ databases">
        <title>Comparative genomics of honeybee gut symbionts reveal geographically distinct and subgroup specific antibiotic resistance.</title>
        <authorList>
            <person name="Ludvigsen J."/>
            <person name="Porcellato D."/>
            <person name="Labee-Lund T.M."/>
            <person name="Amdam G.V."/>
            <person name="Rudi K."/>
        </authorList>
    </citation>
    <scope>NUCLEOTIDE SEQUENCE [LARGE SCALE GENOMIC DNA]</scope>
    <source>
        <strain evidence="5 6">A-4-12</strain>
    </source>
</reference>
<accession>A0A242NX20</accession>
<keyword evidence="1" id="KW-0378">Hydrolase</keyword>
<dbReference type="AlphaFoldDB" id="A0A242NX20"/>
<dbReference type="OrthoDB" id="9783269at2"/>
<feature type="active site" description="Tele-phosphohistidine intermediate" evidence="2">
    <location>
        <position position="47"/>
    </location>
</feature>
<dbReference type="PROSITE" id="PS51257">
    <property type="entry name" value="PROKAR_LIPOPROTEIN"/>
    <property type="match status" value="1"/>
</dbReference>
<name>A0A242NX20_9GAMM</name>
<sequence length="272" mass="30053">MKNKTIKAVFLTSALLLTTLATGCSNKANNATSNNSDDAINIYFARHGKTLFNTYDLVQGWADSPLTDKGIEVARYLGEGFKQQHIQFDAYYTSDAGRQRETMQVLLQQKGVKDYQIQELKGLREVFYGGFEGGSNANMVSASMKSLGFKSVDSFYKSYVQGQIPVATLTDAIAKSDPKQQAENFDQVKERTQNALHSIVKTAQDKHQKNILAISSGMSMQAMISDLTDNPNKNKPLSNATVVKIVYQNGKYSVVEIGSMDYVNQGKLSLNK</sequence>
<dbReference type="SMART" id="SM00855">
    <property type="entry name" value="PGAM"/>
    <property type="match status" value="1"/>
</dbReference>
<dbReference type="GO" id="GO:0045820">
    <property type="term" value="P:negative regulation of glycolytic process"/>
    <property type="evidence" value="ECO:0007669"/>
    <property type="project" value="TreeGrafter"/>
</dbReference>
<dbReference type="GO" id="GO:0005829">
    <property type="term" value="C:cytosol"/>
    <property type="evidence" value="ECO:0007669"/>
    <property type="project" value="TreeGrafter"/>
</dbReference>
<protein>
    <submittedName>
        <fullName evidence="5">Phosphoglycerate mutase</fullName>
    </submittedName>
</protein>
<gene>
    <name evidence="5" type="ORF">B6D06_01025</name>
</gene>
<dbReference type="Proteomes" id="UP000194968">
    <property type="component" value="Unassembled WGS sequence"/>
</dbReference>
<dbReference type="GO" id="GO:0004331">
    <property type="term" value="F:fructose-2,6-bisphosphate 2-phosphatase activity"/>
    <property type="evidence" value="ECO:0007669"/>
    <property type="project" value="TreeGrafter"/>
</dbReference>
<proteinExistence type="predicted"/>
<dbReference type="InterPro" id="IPR051695">
    <property type="entry name" value="Phosphoglycerate_Mutase"/>
</dbReference>
<dbReference type="PANTHER" id="PTHR46517:SF1">
    <property type="entry name" value="FRUCTOSE-2,6-BISPHOSPHATASE TIGAR"/>
    <property type="match status" value="1"/>
</dbReference>
<evidence type="ECO:0000313" key="6">
    <source>
        <dbReference type="Proteomes" id="UP000194968"/>
    </source>
</evidence>
<evidence type="ECO:0000256" key="3">
    <source>
        <dbReference type="PIRSR" id="PIRSR613078-2"/>
    </source>
</evidence>
<dbReference type="Gene3D" id="3.40.50.1240">
    <property type="entry name" value="Phosphoglycerate mutase-like"/>
    <property type="match status" value="1"/>
</dbReference>
<feature type="active site" description="Proton donor/acceptor" evidence="2">
    <location>
        <position position="125"/>
    </location>
</feature>
<evidence type="ECO:0000256" key="4">
    <source>
        <dbReference type="SAM" id="SignalP"/>
    </source>
</evidence>
<feature type="binding site" evidence="3">
    <location>
        <position position="98"/>
    </location>
    <ligand>
        <name>substrate</name>
    </ligand>
</feature>
<dbReference type="InterPro" id="IPR013078">
    <property type="entry name" value="His_Pase_superF_clade-1"/>
</dbReference>
<dbReference type="InterPro" id="IPR029033">
    <property type="entry name" value="His_PPase_superfam"/>
</dbReference>